<dbReference type="GO" id="GO:0009328">
    <property type="term" value="C:phenylalanine-tRNA ligase complex"/>
    <property type="evidence" value="ECO:0007669"/>
    <property type="project" value="TreeGrafter"/>
</dbReference>
<dbReference type="InterPro" id="IPR020825">
    <property type="entry name" value="Phe-tRNA_synthase-like_B3/B4"/>
</dbReference>
<dbReference type="InterPro" id="IPR009061">
    <property type="entry name" value="DNA-bd_dom_put_sf"/>
</dbReference>
<keyword evidence="6 15" id="KW-0436">Ligase</keyword>
<comment type="subunit">
    <text evidence="3 15">Tetramer of two alpha and two beta subunits.</text>
</comment>
<evidence type="ECO:0000256" key="15">
    <source>
        <dbReference type="HAMAP-Rule" id="MF_00283"/>
    </source>
</evidence>
<dbReference type="InterPro" id="IPR005147">
    <property type="entry name" value="tRNA_synthase_B5-dom"/>
</dbReference>
<evidence type="ECO:0000256" key="14">
    <source>
        <dbReference type="ARBA" id="ARBA00049255"/>
    </source>
</evidence>
<feature type="binding site" evidence="15">
    <location>
        <position position="508"/>
    </location>
    <ligand>
        <name>Mg(2+)</name>
        <dbReference type="ChEBI" id="CHEBI:18420"/>
        <note>shared with alpha subunit</note>
    </ligand>
</feature>
<dbReference type="EC" id="6.1.1.20" evidence="15"/>
<evidence type="ECO:0000256" key="9">
    <source>
        <dbReference type="ARBA" id="ARBA00022840"/>
    </source>
</evidence>
<evidence type="ECO:0000259" key="17">
    <source>
        <dbReference type="PROSITE" id="PS50886"/>
    </source>
</evidence>
<dbReference type="FunFam" id="3.30.930.10:FF:000130">
    <property type="entry name" value="Phenylalanine--tRNA ligase beta subunit"/>
    <property type="match status" value="1"/>
</dbReference>
<evidence type="ECO:0000256" key="16">
    <source>
        <dbReference type="PROSITE-ProRule" id="PRU00209"/>
    </source>
</evidence>
<dbReference type="GO" id="GO:0006432">
    <property type="term" value="P:phenylalanyl-tRNA aminoacylation"/>
    <property type="evidence" value="ECO:0007669"/>
    <property type="project" value="UniProtKB-UniRule"/>
</dbReference>
<evidence type="ECO:0000256" key="7">
    <source>
        <dbReference type="ARBA" id="ARBA00022723"/>
    </source>
</evidence>
<keyword evidence="8 15" id="KW-0547">Nucleotide-binding</keyword>
<comment type="catalytic activity">
    <reaction evidence="14 15">
        <text>tRNA(Phe) + L-phenylalanine + ATP = L-phenylalanyl-tRNA(Phe) + AMP + diphosphate + H(+)</text>
        <dbReference type="Rhea" id="RHEA:19413"/>
        <dbReference type="Rhea" id="RHEA-COMP:9668"/>
        <dbReference type="Rhea" id="RHEA-COMP:9699"/>
        <dbReference type="ChEBI" id="CHEBI:15378"/>
        <dbReference type="ChEBI" id="CHEBI:30616"/>
        <dbReference type="ChEBI" id="CHEBI:33019"/>
        <dbReference type="ChEBI" id="CHEBI:58095"/>
        <dbReference type="ChEBI" id="CHEBI:78442"/>
        <dbReference type="ChEBI" id="CHEBI:78531"/>
        <dbReference type="ChEBI" id="CHEBI:456215"/>
        <dbReference type="EC" id="6.1.1.20"/>
    </reaction>
</comment>
<dbReference type="Gene3D" id="3.30.56.10">
    <property type="match status" value="2"/>
</dbReference>
<dbReference type="InterPro" id="IPR012340">
    <property type="entry name" value="NA-bd_OB-fold"/>
</dbReference>
<keyword evidence="4 15" id="KW-0963">Cytoplasm</keyword>
<keyword evidence="7 15" id="KW-0479">Metal-binding</keyword>
<dbReference type="InterPro" id="IPR005146">
    <property type="entry name" value="B3/B4_tRNA-bd"/>
</dbReference>
<organism evidence="20 21">
    <name type="scientific">Cellulomonas aerilata</name>
    <dbReference type="NCBI Taxonomy" id="515326"/>
    <lineage>
        <taxon>Bacteria</taxon>
        <taxon>Bacillati</taxon>
        <taxon>Actinomycetota</taxon>
        <taxon>Actinomycetes</taxon>
        <taxon>Micrococcales</taxon>
        <taxon>Cellulomonadaceae</taxon>
        <taxon>Cellulomonas</taxon>
    </lineage>
</organism>
<dbReference type="SUPFAM" id="SSF54991">
    <property type="entry name" value="Anticodon-binding domain of PheRS"/>
    <property type="match status" value="1"/>
</dbReference>
<dbReference type="InterPro" id="IPR036690">
    <property type="entry name" value="Fdx_antiC-bd_sf"/>
</dbReference>
<dbReference type="Proteomes" id="UP000321181">
    <property type="component" value="Unassembled WGS sequence"/>
</dbReference>
<feature type="binding site" evidence="15">
    <location>
        <position position="509"/>
    </location>
    <ligand>
        <name>Mg(2+)</name>
        <dbReference type="ChEBI" id="CHEBI:18420"/>
        <note>shared with alpha subunit</note>
    </ligand>
</feature>
<dbReference type="InterPro" id="IPR033714">
    <property type="entry name" value="tRNA_bind_bactPheRS"/>
</dbReference>
<evidence type="ECO:0000256" key="4">
    <source>
        <dbReference type="ARBA" id="ARBA00022490"/>
    </source>
</evidence>
<dbReference type="NCBIfam" id="TIGR00472">
    <property type="entry name" value="pheT_bact"/>
    <property type="match status" value="1"/>
</dbReference>
<feature type="domain" description="B5" evidence="19">
    <location>
        <begin position="434"/>
        <end position="521"/>
    </location>
</feature>
<keyword evidence="5 16" id="KW-0820">tRNA-binding</keyword>
<evidence type="ECO:0000256" key="5">
    <source>
        <dbReference type="ARBA" id="ARBA00022555"/>
    </source>
</evidence>
<evidence type="ECO:0000259" key="18">
    <source>
        <dbReference type="PROSITE" id="PS51447"/>
    </source>
</evidence>
<evidence type="ECO:0000313" key="21">
    <source>
        <dbReference type="Proteomes" id="UP000321181"/>
    </source>
</evidence>
<evidence type="ECO:0000313" key="20">
    <source>
        <dbReference type="EMBL" id="GEO35514.1"/>
    </source>
</evidence>
<dbReference type="Pfam" id="PF03147">
    <property type="entry name" value="FDX-ACB"/>
    <property type="match status" value="1"/>
</dbReference>
<dbReference type="InterPro" id="IPR045060">
    <property type="entry name" value="Phe-tRNA-ligase_IIc_bsu"/>
</dbReference>
<keyword evidence="9 15" id="KW-0067">ATP-binding</keyword>
<gene>
    <name evidence="15 20" type="primary">pheT</name>
    <name evidence="20" type="ORF">CAE01nite_32390</name>
</gene>
<dbReference type="PROSITE" id="PS51447">
    <property type="entry name" value="FDX_ACB"/>
    <property type="match status" value="1"/>
</dbReference>
<evidence type="ECO:0000256" key="12">
    <source>
        <dbReference type="ARBA" id="ARBA00022917"/>
    </source>
</evidence>
<dbReference type="CDD" id="cd02796">
    <property type="entry name" value="tRNA_bind_bactPheRS"/>
    <property type="match status" value="1"/>
</dbReference>
<accession>A0A512DG91</accession>
<evidence type="ECO:0000256" key="6">
    <source>
        <dbReference type="ARBA" id="ARBA00022598"/>
    </source>
</evidence>
<feature type="domain" description="TRNA-binding" evidence="17">
    <location>
        <begin position="41"/>
        <end position="164"/>
    </location>
</feature>
<dbReference type="Pfam" id="PF01588">
    <property type="entry name" value="tRNA_bind"/>
    <property type="match status" value="1"/>
</dbReference>
<dbReference type="InterPro" id="IPR005121">
    <property type="entry name" value="Fdx_antiC-bd"/>
</dbReference>
<dbReference type="InterPro" id="IPR041616">
    <property type="entry name" value="PheRS_beta_core"/>
</dbReference>
<dbReference type="SMART" id="SM00874">
    <property type="entry name" value="B5"/>
    <property type="match status" value="1"/>
</dbReference>
<dbReference type="GO" id="GO:0005524">
    <property type="term" value="F:ATP binding"/>
    <property type="evidence" value="ECO:0007669"/>
    <property type="project" value="UniProtKB-UniRule"/>
</dbReference>
<dbReference type="Gene3D" id="3.30.930.10">
    <property type="entry name" value="Bira Bifunctional Protein, Domain 2"/>
    <property type="match status" value="1"/>
</dbReference>
<evidence type="ECO:0000256" key="13">
    <source>
        <dbReference type="ARBA" id="ARBA00023146"/>
    </source>
</evidence>
<feature type="binding site" evidence="15">
    <location>
        <position position="499"/>
    </location>
    <ligand>
        <name>Mg(2+)</name>
        <dbReference type="ChEBI" id="CHEBI:18420"/>
        <note>shared with alpha subunit</note>
    </ligand>
</feature>
<dbReference type="PROSITE" id="PS51483">
    <property type="entry name" value="B5"/>
    <property type="match status" value="1"/>
</dbReference>
<dbReference type="Gene3D" id="2.40.50.140">
    <property type="entry name" value="Nucleic acid-binding proteins"/>
    <property type="match status" value="1"/>
</dbReference>
<evidence type="ECO:0000256" key="3">
    <source>
        <dbReference type="ARBA" id="ARBA00011209"/>
    </source>
</evidence>
<feature type="domain" description="FDX-ACB" evidence="18">
    <location>
        <begin position="774"/>
        <end position="867"/>
    </location>
</feature>
<comment type="similarity">
    <text evidence="2 15">Belongs to the phenylalanyl-tRNA synthetase beta subunit family. Type 1 subfamily.</text>
</comment>
<comment type="caution">
    <text evidence="20">The sequence shown here is derived from an EMBL/GenBank/DDBJ whole genome shotgun (WGS) entry which is preliminary data.</text>
</comment>
<evidence type="ECO:0000256" key="1">
    <source>
        <dbReference type="ARBA" id="ARBA00004496"/>
    </source>
</evidence>
<dbReference type="PROSITE" id="PS50886">
    <property type="entry name" value="TRBD"/>
    <property type="match status" value="1"/>
</dbReference>
<comment type="cofactor">
    <cofactor evidence="15">
        <name>Mg(2+)</name>
        <dbReference type="ChEBI" id="CHEBI:18420"/>
    </cofactor>
    <text evidence="15">Binds 2 magnesium ions per tetramer.</text>
</comment>
<dbReference type="Gene3D" id="3.50.40.10">
    <property type="entry name" value="Phenylalanyl-trna Synthetase, Chain B, domain 3"/>
    <property type="match status" value="1"/>
</dbReference>
<dbReference type="InterPro" id="IPR004532">
    <property type="entry name" value="Phe-tRNA-ligase_IIc_bsu_bact"/>
</dbReference>
<dbReference type="SUPFAM" id="SSF46955">
    <property type="entry name" value="Putative DNA-binding domain"/>
    <property type="match status" value="1"/>
</dbReference>
<dbReference type="PANTHER" id="PTHR10947">
    <property type="entry name" value="PHENYLALANYL-TRNA SYNTHETASE BETA CHAIN AND LEUCINE-RICH REPEAT-CONTAINING PROTEIN 47"/>
    <property type="match status" value="1"/>
</dbReference>
<dbReference type="InterPro" id="IPR045864">
    <property type="entry name" value="aa-tRNA-synth_II/BPL/LPL"/>
</dbReference>
<dbReference type="SMART" id="SM00896">
    <property type="entry name" value="FDX-ACB"/>
    <property type="match status" value="1"/>
</dbReference>
<dbReference type="RefSeq" id="WP_146906574.1">
    <property type="nucleotide sequence ID" value="NZ_BAAARM010000006.1"/>
</dbReference>
<dbReference type="EMBL" id="BJYY01000021">
    <property type="protein sequence ID" value="GEO35514.1"/>
    <property type="molecule type" value="Genomic_DNA"/>
</dbReference>
<dbReference type="Pfam" id="PF03484">
    <property type="entry name" value="B5"/>
    <property type="match status" value="1"/>
</dbReference>
<dbReference type="Gene3D" id="3.30.70.380">
    <property type="entry name" value="Ferrodoxin-fold anticodon-binding domain"/>
    <property type="match status" value="1"/>
</dbReference>
<feature type="binding site" evidence="15">
    <location>
        <position position="505"/>
    </location>
    <ligand>
        <name>Mg(2+)</name>
        <dbReference type="ChEBI" id="CHEBI:18420"/>
        <note>shared with alpha subunit</note>
    </ligand>
</feature>
<evidence type="ECO:0000256" key="10">
    <source>
        <dbReference type="ARBA" id="ARBA00022842"/>
    </source>
</evidence>
<dbReference type="HAMAP" id="MF_00283">
    <property type="entry name" value="Phe_tRNA_synth_beta1"/>
    <property type="match status" value="1"/>
</dbReference>
<dbReference type="InterPro" id="IPR002547">
    <property type="entry name" value="tRNA-bd_dom"/>
</dbReference>
<dbReference type="GO" id="GO:0000287">
    <property type="term" value="F:magnesium ion binding"/>
    <property type="evidence" value="ECO:0007669"/>
    <property type="project" value="UniProtKB-UniRule"/>
</dbReference>
<dbReference type="AlphaFoldDB" id="A0A512DG91"/>
<keyword evidence="13 15" id="KW-0030">Aminoacyl-tRNA synthetase</keyword>
<evidence type="ECO:0000256" key="11">
    <source>
        <dbReference type="ARBA" id="ARBA00022884"/>
    </source>
</evidence>
<dbReference type="OrthoDB" id="9805455at2"/>
<evidence type="ECO:0000256" key="8">
    <source>
        <dbReference type="ARBA" id="ARBA00022741"/>
    </source>
</evidence>
<keyword evidence="12 15" id="KW-0648">Protein biosynthesis</keyword>
<dbReference type="GO" id="GO:0000049">
    <property type="term" value="F:tRNA binding"/>
    <property type="evidence" value="ECO:0007669"/>
    <property type="project" value="UniProtKB-UniRule"/>
</dbReference>
<dbReference type="SUPFAM" id="SSF55681">
    <property type="entry name" value="Class II aaRS and biotin synthetases"/>
    <property type="match status" value="1"/>
</dbReference>
<dbReference type="Pfam" id="PF17759">
    <property type="entry name" value="tRNA_synthFbeta"/>
    <property type="match status" value="1"/>
</dbReference>
<name>A0A512DG91_9CELL</name>
<evidence type="ECO:0000256" key="2">
    <source>
        <dbReference type="ARBA" id="ARBA00008653"/>
    </source>
</evidence>
<dbReference type="SUPFAM" id="SSF50249">
    <property type="entry name" value="Nucleic acid-binding proteins"/>
    <property type="match status" value="1"/>
</dbReference>
<keyword evidence="11 16" id="KW-0694">RNA-binding</keyword>
<keyword evidence="21" id="KW-1185">Reference proteome</keyword>
<reference evidence="20 21" key="1">
    <citation type="submission" date="2019-07" db="EMBL/GenBank/DDBJ databases">
        <title>Whole genome shotgun sequence of Cellulomonas aerilata NBRC 106308.</title>
        <authorList>
            <person name="Hosoyama A."/>
            <person name="Uohara A."/>
            <person name="Ohji S."/>
            <person name="Ichikawa N."/>
        </authorList>
    </citation>
    <scope>NUCLEOTIDE SEQUENCE [LARGE SCALE GENOMIC DNA]</scope>
    <source>
        <strain evidence="20 21">NBRC 106308</strain>
    </source>
</reference>
<dbReference type="PANTHER" id="PTHR10947:SF0">
    <property type="entry name" value="PHENYLALANINE--TRNA LIGASE BETA SUBUNIT"/>
    <property type="match status" value="1"/>
</dbReference>
<keyword evidence="10 15" id="KW-0460">Magnesium</keyword>
<dbReference type="Pfam" id="PF03483">
    <property type="entry name" value="B3_4"/>
    <property type="match status" value="1"/>
</dbReference>
<dbReference type="SMART" id="SM00873">
    <property type="entry name" value="B3_4"/>
    <property type="match status" value="1"/>
</dbReference>
<dbReference type="FunFam" id="3.30.70.380:FF:000001">
    <property type="entry name" value="Phenylalanine--tRNA ligase beta subunit"/>
    <property type="match status" value="1"/>
</dbReference>
<sequence length="869" mass="90297">MPRIPLSWLAEHVALPAGATAESVAADLVRVGLEEEAIHPAAVSGPLVIGEVVELTPEPQKNGKTINWCRVDVGTYGEPREDGTFAPRGIVCGAHNFEVGHRVVVALPGAVLPGPFPIASRKTYGHVSDGMICSARELGLGEDHDGIIVISRLGLDAEPGTDARELLGLGEEVLEINVTPDRGYCFAMRGVAREYGHSTGAAYTDAGLPGVVTDPAAVSRPAGGGVAVEIADDAPVDGAAGCNRFVAQVVRGVAASGPSPTWMQRRLTQAGMRPISLAVDVTNYVMLDLGQPLHAYDLAQLAEPVVVRRARPDDALTTLDAVARTLHPEDLVITDSPHGAAGARVLGLAGVMGGAETEVSAGTTDLLLEAAHFDPVSVARTARRHRLPSEAAKRFERGVDPQLARVAVARAAALLVEHGGGTVDDAVTDVDRTGPARTLTLPVDLPARLVGVPYTADEVAETLRTIGCTVASGDGADGAGAGAGSGGTLEVTVPSWRPDLQVPVDLVEEVARLRGYDAIPSVLPAAPAGRGLTEGQLARRAVARALAGDGWTQTLSYPFVGAEQHDALGLPADDDRRRALRLANPLADTQPEMRTNLLTTLLETARRNVGRGATDLALYEIGLVTRPLPDAPPAPQLPGAVRPSDEDLARLAAAVPPQPRRVAGFLAGARERAGWWGPGRRADHGDAIAAVRLVAATVGVEVQARADSGHAPWHPGRTARLELADGTLVGHAGELHPEVLARLDLPARSVAFELDLDVLLAAAPGEPLQATPVSTFPVAKEDLAFVVDADVPAGDLMAAVRDGAGDLLEELRVFDVFTGPQVGEGKKSLAFSLRLRAADRTLTAADAAAVREAAVAEAGRRVGAVLRGA</sequence>
<comment type="subcellular location">
    <subcellularLocation>
        <location evidence="1 15">Cytoplasm</location>
    </subcellularLocation>
</comment>
<dbReference type="SUPFAM" id="SSF56037">
    <property type="entry name" value="PheT/TilS domain"/>
    <property type="match status" value="1"/>
</dbReference>
<proteinExistence type="inferred from homology"/>
<dbReference type="GO" id="GO:0004826">
    <property type="term" value="F:phenylalanine-tRNA ligase activity"/>
    <property type="evidence" value="ECO:0007669"/>
    <property type="project" value="UniProtKB-UniRule"/>
</dbReference>
<protein>
    <recommendedName>
        <fullName evidence="15">Phenylalanine--tRNA ligase beta subunit</fullName>
        <ecNumber evidence="15">6.1.1.20</ecNumber>
    </recommendedName>
    <alternativeName>
        <fullName evidence="15">Phenylalanyl-tRNA synthetase beta subunit</fullName>
        <shortName evidence="15">PheRS</shortName>
    </alternativeName>
</protein>
<evidence type="ECO:0000259" key="19">
    <source>
        <dbReference type="PROSITE" id="PS51483"/>
    </source>
</evidence>